<evidence type="ECO:0000256" key="12">
    <source>
        <dbReference type="SAM" id="Phobius"/>
    </source>
</evidence>
<evidence type="ECO:0000256" key="1">
    <source>
        <dbReference type="ARBA" id="ARBA00000382"/>
    </source>
</evidence>
<dbReference type="PROSITE" id="PS00587">
    <property type="entry name" value="GLYCOSYL_HYDROL_F17"/>
    <property type="match status" value="1"/>
</dbReference>
<keyword evidence="6" id="KW-1015">Disulfide bond</keyword>
<evidence type="ECO:0000256" key="9">
    <source>
        <dbReference type="ARBA" id="ARBA00033417"/>
    </source>
</evidence>
<dbReference type="EC" id="3.2.1.39" evidence="3"/>
<dbReference type="InterPro" id="IPR017853">
    <property type="entry name" value="GH"/>
</dbReference>
<evidence type="ECO:0000256" key="7">
    <source>
        <dbReference type="ARBA" id="ARBA00023295"/>
    </source>
</evidence>
<dbReference type="SUPFAM" id="SSF51445">
    <property type="entry name" value="(Trans)glycosidases"/>
    <property type="match status" value="1"/>
</dbReference>
<keyword evidence="12" id="KW-1133">Transmembrane helix</keyword>
<feature type="transmembrane region" description="Helical" evidence="12">
    <location>
        <begin position="15"/>
        <end position="32"/>
    </location>
</feature>
<evidence type="ECO:0000256" key="2">
    <source>
        <dbReference type="ARBA" id="ARBA00008773"/>
    </source>
</evidence>
<dbReference type="KEGG" id="jcu:105639117"/>
<evidence type="ECO:0000313" key="14">
    <source>
        <dbReference type="EMBL" id="KDP32593.1"/>
    </source>
</evidence>
<keyword evidence="12" id="KW-0812">Transmembrane</keyword>
<comment type="similarity">
    <text evidence="2 10">Belongs to the glycosyl hydrolase 17 family.</text>
</comment>
<dbReference type="Proteomes" id="UP000027138">
    <property type="component" value="Unassembled WGS sequence"/>
</dbReference>
<evidence type="ECO:0000256" key="5">
    <source>
        <dbReference type="ARBA" id="ARBA00022801"/>
    </source>
</evidence>
<dbReference type="EMBL" id="KK914578">
    <property type="protein sequence ID" value="KDP32593.1"/>
    <property type="molecule type" value="Genomic_DNA"/>
</dbReference>
<accession>A0A067KC45</accession>
<feature type="domain" description="X8" evidence="13">
    <location>
        <begin position="389"/>
        <end position="474"/>
    </location>
</feature>
<evidence type="ECO:0000256" key="8">
    <source>
        <dbReference type="ARBA" id="ARBA00033335"/>
    </source>
</evidence>
<proteinExistence type="inferred from homology"/>
<dbReference type="OrthoDB" id="941679at2759"/>
<dbReference type="GO" id="GO:0005975">
    <property type="term" value="P:carbohydrate metabolic process"/>
    <property type="evidence" value="ECO:0007669"/>
    <property type="project" value="InterPro"/>
</dbReference>
<evidence type="ECO:0000256" key="11">
    <source>
        <dbReference type="RuleBase" id="RU004336"/>
    </source>
</evidence>
<name>A0A067KC45_JATCU</name>
<comment type="catalytic activity">
    <reaction evidence="1">
        <text>Hydrolysis of (1-&gt;3)-beta-D-glucosidic linkages in (1-&gt;3)-beta-D-glucans.</text>
        <dbReference type="EC" id="3.2.1.39"/>
    </reaction>
</comment>
<dbReference type="GO" id="GO:0042973">
    <property type="term" value="F:glucan endo-1,3-beta-D-glucosidase activity"/>
    <property type="evidence" value="ECO:0007669"/>
    <property type="project" value="UniProtKB-EC"/>
</dbReference>
<keyword evidence="15" id="KW-1185">Reference proteome</keyword>
<evidence type="ECO:0000256" key="4">
    <source>
        <dbReference type="ARBA" id="ARBA00022729"/>
    </source>
</evidence>
<dbReference type="InterPro" id="IPR000490">
    <property type="entry name" value="Glyco_hydro_17"/>
</dbReference>
<evidence type="ECO:0000313" key="15">
    <source>
        <dbReference type="Proteomes" id="UP000027138"/>
    </source>
</evidence>
<dbReference type="Pfam" id="PF07983">
    <property type="entry name" value="X8"/>
    <property type="match status" value="1"/>
</dbReference>
<reference evidence="14 15" key="1">
    <citation type="journal article" date="2014" name="PLoS ONE">
        <title>Global Analysis of Gene Expression Profiles in Physic Nut (Jatropha curcas L.) Seedlings Exposed to Salt Stress.</title>
        <authorList>
            <person name="Zhang L."/>
            <person name="Zhang C."/>
            <person name="Wu P."/>
            <person name="Chen Y."/>
            <person name="Li M."/>
            <person name="Jiang H."/>
            <person name="Wu G."/>
        </authorList>
    </citation>
    <scope>NUCLEOTIDE SEQUENCE [LARGE SCALE GENOMIC DNA]</scope>
    <source>
        <strain evidence="15">cv. GZQX0401</strain>
        <tissue evidence="14">Young leaves</tissue>
    </source>
</reference>
<sequence length="479" mass="53111">MPTSGIGGSSDDGHGHGGFAATVFLFLFLLAFSDAQVSGKMGINYGQLGSNLPSPYQSIQILKSINASRVKLYNADPEILRLLAGSKIQVSIMVPNQEIIRIASDQTLANQWVRQNVLQYYPNTMIRFILVGNEIFSSVSVQEQNYVWPNLVPAMRNIKNSLKIHNIKNIKVGTPLSMDILQTTFPPSNGTFRTNVSILPPLLKFLNGTKSYFFIDVYPYFSYSADPTSTSLEFCLFRSRESYTDPANGLVYSNMLDQMLDSVIFAMSKLGYPNIQLAISETGWPSGGDIDQAGANIHNAATYNRNLVKKMTANPPMGTPARPGTMIPTFIFSLYNENRKDGPGTERHWGVFNENGKAIYDIDLSGQRQESEYEPLPEGINNRPYKGKLWCVVRREAGLMEVERELSTVCSQGNETCEALAPGNDCYEPISVIWHASYAFSSYWAQFRSQGASCYFNGLAKQTTTDPSHGSCKFPSVTV</sequence>
<dbReference type="FunFam" id="3.20.20.80:FF:000005">
    <property type="entry name" value="Glucan endo-1,3-beta-glucosidase 14"/>
    <property type="match status" value="1"/>
</dbReference>
<dbReference type="Gene3D" id="3.20.20.80">
    <property type="entry name" value="Glycosidases"/>
    <property type="match status" value="1"/>
</dbReference>
<keyword evidence="5 11" id="KW-0378">Hydrolase</keyword>
<dbReference type="InterPro" id="IPR012946">
    <property type="entry name" value="X8"/>
</dbReference>
<evidence type="ECO:0000256" key="10">
    <source>
        <dbReference type="RuleBase" id="RU004335"/>
    </source>
</evidence>
<dbReference type="InterPro" id="IPR044965">
    <property type="entry name" value="Glyco_hydro_17_plant"/>
</dbReference>
<gene>
    <name evidence="14" type="ORF">JCGZ_13143</name>
</gene>
<dbReference type="SMART" id="SM00768">
    <property type="entry name" value="X8"/>
    <property type="match status" value="1"/>
</dbReference>
<evidence type="ECO:0000259" key="13">
    <source>
        <dbReference type="SMART" id="SM00768"/>
    </source>
</evidence>
<protein>
    <recommendedName>
        <fullName evidence="3">glucan endo-1,3-beta-D-glucosidase</fullName>
        <ecNumber evidence="3">3.2.1.39</ecNumber>
    </recommendedName>
    <alternativeName>
        <fullName evidence="8">(1-&gt;3)-beta-glucan endohydrolase</fullName>
    </alternativeName>
    <alternativeName>
        <fullName evidence="9">Beta-1,3-endoglucanase</fullName>
    </alternativeName>
</protein>
<keyword evidence="4" id="KW-0732">Signal</keyword>
<dbReference type="AlphaFoldDB" id="A0A067KC45"/>
<dbReference type="Gene3D" id="1.20.58.1040">
    <property type="match status" value="1"/>
</dbReference>
<evidence type="ECO:0000256" key="3">
    <source>
        <dbReference type="ARBA" id="ARBA00012780"/>
    </source>
</evidence>
<dbReference type="Pfam" id="PF00332">
    <property type="entry name" value="Glyco_hydro_17"/>
    <property type="match status" value="1"/>
</dbReference>
<evidence type="ECO:0000256" key="6">
    <source>
        <dbReference type="ARBA" id="ARBA00023157"/>
    </source>
</evidence>
<organism evidence="14 15">
    <name type="scientific">Jatropha curcas</name>
    <name type="common">Barbados nut</name>
    <dbReference type="NCBI Taxonomy" id="180498"/>
    <lineage>
        <taxon>Eukaryota</taxon>
        <taxon>Viridiplantae</taxon>
        <taxon>Streptophyta</taxon>
        <taxon>Embryophyta</taxon>
        <taxon>Tracheophyta</taxon>
        <taxon>Spermatophyta</taxon>
        <taxon>Magnoliopsida</taxon>
        <taxon>eudicotyledons</taxon>
        <taxon>Gunneridae</taxon>
        <taxon>Pentapetalae</taxon>
        <taxon>rosids</taxon>
        <taxon>fabids</taxon>
        <taxon>Malpighiales</taxon>
        <taxon>Euphorbiaceae</taxon>
        <taxon>Crotonoideae</taxon>
        <taxon>Jatropheae</taxon>
        <taxon>Jatropha</taxon>
    </lineage>
</organism>
<dbReference type="PANTHER" id="PTHR32227">
    <property type="entry name" value="GLUCAN ENDO-1,3-BETA-GLUCOSIDASE BG1-RELATED-RELATED"/>
    <property type="match status" value="1"/>
</dbReference>
<keyword evidence="7 11" id="KW-0326">Glycosidase</keyword>
<keyword evidence="12" id="KW-0472">Membrane</keyword>